<dbReference type="Proteomes" id="UP000053831">
    <property type="component" value="Unassembled WGS sequence"/>
</dbReference>
<dbReference type="STRING" id="150374.A0A0M9VWT2"/>
<dbReference type="AlphaFoldDB" id="A0A0M9VWT2"/>
<protein>
    <submittedName>
        <fullName evidence="2">Uncharacterized protein</fullName>
    </submittedName>
</protein>
<evidence type="ECO:0000256" key="1">
    <source>
        <dbReference type="SAM" id="MobiDB-lite"/>
    </source>
</evidence>
<comment type="caution">
    <text evidence="2">The sequence shown here is derived from an EMBL/GenBank/DDBJ whole genome shotgun (WGS) entry which is preliminary data.</text>
</comment>
<gene>
    <name evidence="2" type="ORF">ESCO_002107</name>
</gene>
<sequence>MDIILDQKVLAPASDGPPELPPAGLDAKPSLLGLALHGLALSSHSLNPQCEPALSLVGAAVDQPNVPGLPFSARISCPRLDPDRVFVFVSGKEHHDVRVTHLGGAASSSLSSESAAAAGSEITFVHGLNATSFVSIVAADVDGHPFTGSFPLHYEDPATELPSSYEPVGFWDSALSMVGEVLHFGAAPSESHDQASSSSSPSLPSSPSSSPPSPSAAKSAAKSACFKKNPAYPMLRAECQDPPRQQCDFYQSCVEASVPCAGSPASYALDLGLKNCVKFQHNLRLFSARGNAFIWDTMHCLQRALVPAVSDCAGPGDGDGHGHGDDDGKAGPTCQSIHDAAFASHARCYVDSGFCSLQCSDYLAELFTVGTDLFSVDTVKAMAEVAGDCLHNVTQIIEKGSCMGDGLKGIVTTAFRVLAGEGP</sequence>
<evidence type="ECO:0000313" key="3">
    <source>
        <dbReference type="Proteomes" id="UP000053831"/>
    </source>
</evidence>
<feature type="compositionally biased region" description="Low complexity" evidence="1">
    <location>
        <begin position="195"/>
        <end position="208"/>
    </location>
</feature>
<evidence type="ECO:0000313" key="2">
    <source>
        <dbReference type="EMBL" id="KOS22393.1"/>
    </source>
</evidence>
<proteinExistence type="predicted"/>
<dbReference type="EMBL" id="LGSR01000006">
    <property type="protein sequence ID" value="KOS22393.1"/>
    <property type="molecule type" value="Genomic_DNA"/>
</dbReference>
<name>A0A0M9VWT2_ESCWE</name>
<reference evidence="2 3" key="1">
    <citation type="submission" date="2015-07" db="EMBL/GenBank/DDBJ databases">
        <title>The genome of the fungus Escovopsis weberi, a specialized disease agent of ant agriculture.</title>
        <authorList>
            <person name="de Man T.J."/>
            <person name="Stajich J.E."/>
            <person name="Kubicek C.P."/>
            <person name="Chenthamara K."/>
            <person name="Atanasova L."/>
            <person name="Druzhinina I.S."/>
            <person name="Birnbaum S."/>
            <person name="Barribeau S.M."/>
            <person name="Teiling C."/>
            <person name="Suen G."/>
            <person name="Currie C."/>
            <person name="Gerardo N.M."/>
        </authorList>
    </citation>
    <scope>NUCLEOTIDE SEQUENCE [LARGE SCALE GENOMIC DNA]</scope>
</reference>
<dbReference type="OrthoDB" id="2251794at2759"/>
<organism evidence="2 3">
    <name type="scientific">Escovopsis weberi</name>
    <dbReference type="NCBI Taxonomy" id="150374"/>
    <lineage>
        <taxon>Eukaryota</taxon>
        <taxon>Fungi</taxon>
        <taxon>Dikarya</taxon>
        <taxon>Ascomycota</taxon>
        <taxon>Pezizomycotina</taxon>
        <taxon>Sordariomycetes</taxon>
        <taxon>Hypocreomycetidae</taxon>
        <taxon>Hypocreales</taxon>
        <taxon>Hypocreaceae</taxon>
        <taxon>Escovopsis</taxon>
    </lineage>
</organism>
<accession>A0A0M9VWT2</accession>
<feature type="region of interest" description="Disordered" evidence="1">
    <location>
        <begin position="188"/>
        <end position="216"/>
    </location>
</feature>
<keyword evidence="3" id="KW-1185">Reference proteome</keyword>